<dbReference type="AlphaFoldDB" id="A0A7T7XNA9"/>
<dbReference type="SUPFAM" id="SSF51556">
    <property type="entry name" value="Metallo-dependent hydrolases"/>
    <property type="match status" value="1"/>
</dbReference>
<feature type="binding site" evidence="7">
    <location>
        <position position="214"/>
    </location>
    <ligand>
        <name>Zn(2+)</name>
        <dbReference type="ChEBI" id="CHEBI:29105"/>
    </ligand>
</feature>
<dbReference type="Gene3D" id="3.20.20.140">
    <property type="entry name" value="Metal-dependent hydrolases"/>
    <property type="match status" value="1"/>
</dbReference>
<accession>A0A7T7XNA9</accession>
<dbReference type="PANTHER" id="PTHR11113:SF14">
    <property type="entry name" value="N-ACETYLGLUCOSAMINE-6-PHOSPHATE DEACETYLASE"/>
    <property type="match status" value="1"/>
</dbReference>
<comment type="cofactor">
    <cofactor evidence="7">
        <name>a divalent metal cation</name>
        <dbReference type="ChEBI" id="CHEBI:60240"/>
    </cofactor>
    <text evidence="7">Binds 1 divalent metal cation per subunit.</text>
</comment>
<dbReference type="Proteomes" id="UP000595917">
    <property type="component" value="Chromosome"/>
</dbReference>
<gene>
    <name evidence="9" type="ORF">JFL75_00875</name>
</gene>
<feature type="binding site" evidence="7">
    <location>
        <position position="128"/>
    </location>
    <ligand>
        <name>Zn(2+)</name>
        <dbReference type="ChEBI" id="CHEBI:29105"/>
    </ligand>
</feature>
<evidence type="ECO:0000313" key="9">
    <source>
        <dbReference type="EMBL" id="QQO09505.1"/>
    </source>
</evidence>
<evidence type="ECO:0000256" key="4">
    <source>
        <dbReference type="ARBA" id="ARBA00023277"/>
    </source>
</evidence>
<dbReference type="InterPro" id="IPR006680">
    <property type="entry name" value="Amidohydro-rel"/>
</dbReference>
<reference evidence="9" key="1">
    <citation type="submission" date="2021-01" db="EMBL/GenBank/DDBJ databases">
        <title>Description of Breznakiella homolactica.</title>
        <authorList>
            <person name="Song Y."/>
            <person name="Brune A."/>
        </authorList>
    </citation>
    <scope>NUCLEOTIDE SEQUENCE</scope>
    <source>
        <strain evidence="9">RmG30</strain>
    </source>
</reference>
<organism evidence="9 10">
    <name type="scientific">Breznakiella homolactica</name>
    <dbReference type="NCBI Taxonomy" id="2798577"/>
    <lineage>
        <taxon>Bacteria</taxon>
        <taxon>Pseudomonadati</taxon>
        <taxon>Spirochaetota</taxon>
        <taxon>Spirochaetia</taxon>
        <taxon>Spirochaetales</taxon>
        <taxon>Breznakiellaceae</taxon>
        <taxon>Breznakiella</taxon>
    </lineage>
</organism>
<dbReference type="InterPro" id="IPR032466">
    <property type="entry name" value="Metal_Hydrolase"/>
</dbReference>
<dbReference type="KEGG" id="bhc:JFL75_00875"/>
<evidence type="ECO:0000256" key="6">
    <source>
        <dbReference type="PIRSR" id="PIRSR038994-1"/>
    </source>
</evidence>
<dbReference type="GO" id="GO:0008448">
    <property type="term" value="F:N-acetylglucosamine-6-phosphate deacetylase activity"/>
    <property type="evidence" value="ECO:0007669"/>
    <property type="project" value="InterPro"/>
</dbReference>
<evidence type="ECO:0000256" key="2">
    <source>
        <dbReference type="ARBA" id="ARBA00022723"/>
    </source>
</evidence>
<protein>
    <submittedName>
        <fullName evidence="9">Amidohydrolase family protein</fullName>
    </submittedName>
</protein>
<dbReference type="PANTHER" id="PTHR11113">
    <property type="entry name" value="N-ACETYLGLUCOSAMINE-6-PHOSPHATE DEACETYLASE"/>
    <property type="match status" value="1"/>
</dbReference>
<evidence type="ECO:0000256" key="5">
    <source>
        <dbReference type="PIRNR" id="PIRNR038994"/>
    </source>
</evidence>
<keyword evidence="3 5" id="KW-0378">Hydrolase</keyword>
<name>A0A7T7XNA9_9SPIR</name>
<dbReference type="Gene3D" id="2.30.40.10">
    <property type="entry name" value="Urease, subunit C, domain 1"/>
    <property type="match status" value="1"/>
</dbReference>
<dbReference type="SUPFAM" id="SSF51338">
    <property type="entry name" value="Composite domain of metallo-dependent hydrolases"/>
    <property type="match status" value="1"/>
</dbReference>
<keyword evidence="4 5" id="KW-0119">Carbohydrate metabolism</keyword>
<evidence type="ECO:0000259" key="8">
    <source>
        <dbReference type="Pfam" id="PF01979"/>
    </source>
</evidence>
<comment type="similarity">
    <text evidence="1 5">Belongs to the metallo-dependent hydrolases superfamily. NagA family.</text>
</comment>
<keyword evidence="2 7" id="KW-0479">Metal-binding</keyword>
<sequence>MLDIINVAVLSNASRLDKRYVRIVGNTILETGPMDRYRRGPGQTADREGAFLCPAFIDIHNHGAKRFDTMDARSEAFDAIARHHFSRGVGSFLFSTMTAPLDRIRAVFSALEDYSPPVPVDVLGVHVEGPYLSAGNAGAQQTEFIRAPAAEDKDFIEQYRKTIKLITVAPDIPGAADFISFCTKFGITVFGGHDNALAPEVYKAMDAGMRGVTHLYCCSSMAGRRAGDYRKYAGLTEIALTEPGLTAEVIADGWHIPRELFKLIYQCKGYERICLVSDAMRATGLIPGRYMLGAEDDGVAVDVLDGIAVLPDRSAFAGSVTPINKMVERLIGEYSVPAEHAVYMASGSQARLLGLEGKGAVEKGYEARLNILDPRGRLTELIRGEEIIQRGEENADL</sequence>
<evidence type="ECO:0000256" key="3">
    <source>
        <dbReference type="ARBA" id="ARBA00022801"/>
    </source>
</evidence>
<dbReference type="EMBL" id="CP067089">
    <property type="protein sequence ID" value="QQO09505.1"/>
    <property type="molecule type" value="Genomic_DNA"/>
</dbReference>
<feature type="active site" description="Proton donor/acceptor" evidence="6">
    <location>
        <position position="278"/>
    </location>
</feature>
<evidence type="ECO:0000313" key="10">
    <source>
        <dbReference type="Proteomes" id="UP000595917"/>
    </source>
</evidence>
<feature type="domain" description="Amidohydrolase-related" evidence="8">
    <location>
        <begin position="51"/>
        <end position="374"/>
    </location>
</feature>
<dbReference type="InterPro" id="IPR011059">
    <property type="entry name" value="Metal-dep_hydrolase_composite"/>
</dbReference>
<dbReference type="GO" id="GO:0006046">
    <property type="term" value="P:N-acetylglucosamine catabolic process"/>
    <property type="evidence" value="ECO:0007669"/>
    <property type="project" value="TreeGrafter"/>
</dbReference>
<proteinExistence type="inferred from homology"/>
<dbReference type="Pfam" id="PF01979">
    <property type="entry name" value="Amidohydro_1"/>
    <property type="match status" value="1"/>
</dbReference>
<dbReference type="InterPro" id="IPR003764">
    <property type="entry name" value="GlcNAc_6-P_deAcase"/>
</dbReference>
<dbReference type="GO" id="GO:0046872">
    <property type="term" value="F:metal ion binding"/>
    <property type="evidence" value="ECO:0007669"/>
    <property type="project" value="UniProtKB-KW"/>
</dbReference>
<evidence type="ECO:0000256" key="1">
    <source>
        <dbReference type="ARBA" id="ARBA00010716"/>
    </source>
</evidence>
<evidence type="ECO:0000256" key="7">
    <source>
        <dbReference type="PIRSR" id="PIRSR038994-3"/>
    </source>
</evidence>
<feature type="binding site" evidence="7">
    <location>
        <position position="193"/>
    </location>
    <ligand>
        <name>Zn(2+)</name>
        <dbReference type="ChEBI" id="CHEBI:29105"/>
    </ligand>
</feature>
<dbReference type="PIRSF" id="PIRSF038994">
    <property type="entry name" value="NagA"/>
    <property type="match status" value="1"/>
</dbReference>
<keyword evidence="10" id="KW-1185">Reference proteome</keyword>
<dbReference type="RefSeq" id="WP_215626808.1">
    <property type="nucleotide sequence ID" value="NZ_CP067089.2"/>
</dbReference>